<dbReference type="Proteomes" id="UP000284057">
    <property type="component" value="Unassembled WGS sequence"/>
</dbReference>
<evidence type="ECO:0000256" key="1">
    <source>
        <dbReference type="ARBA" id="ARBA00022490"/>
    </source>
</evidence>
<dbReference type="PANTHER" id="PTHR32294:SF4">
    <property type="entry name" value="ERROR-PRONE DNA POLYMERASE"/>
    <property type="match status" value="1"/>
</dbReference>
<feature type="non-terminal residue" evidence="10">
    <location>
        <position position="1"/>
    </location>
</feature>
<dbReference type="Pfam" id="PF07733">
    <property type="entry name" value="DNA_pol3_alpha"/>
    <property type="match status" value="1"/>
</dbReference>
<dbReference type="InterPro" id="IPR040982">
    <property type="entry name" value="DNA_pol3_finger"/>
</dbReference>
<keyword evidence="1" id="KW-0963">Cytoplasm</keyword>
<organism evidence="10 11">
    <name type="scientific">Jiangella rhizosphaerae</name>
    <dbReference type="NCBI Taxonomy" id="2293569"/>
    <lineage>
        <taxon>Bacteria</taxon>
        <taxon>Bacillati</taxon>
        <taxon>Actinomycetota</taxon>
        <taxon>Actinomycetes</taxon>
        <taxon>Jiangellales</taxon>
        <taxon>Jiangellaceae</taxon>
        <taxon>Jiangella</taxon>
    </lineage>
</organism>
<feature type="domain" description="DNA polymerase III alpha subunit finger" evidence="9">
    <location>
        <begin position="147"/>
        <end position="200"/>
    </location>
</feature>
<feature type="non-terminal residue" evidence="10">
    <location>
        <position position="201"/>
    </location>
</feature>
<evidence type="ECO:0000259" key="8">
    <source>
        <dbReference type="Pfam" id="PF07733"/>
    </source>
</evidence>
<sequence length="201" mass="22281">DIDLDIENARREEVIQHVYAKYTRQRAAQVANVNTYRPKLALRDVARALGHSPGQVDGWTKHLGYFDTSIPDDAGVPHQVTHLVDQLLRLPRHLSIHSGGMVLCDRPVGEVVPVEWATMPGRSVLQWDKDDCAAAGLVKFDLLGLGMLSALRETFDLLRAHHARDLALHTVPADDPAVYDMICDADTVGTFQIESRAQMAT</sequence>
<keyword evidence="7" id="KW-0234">DNA repair</keyword>
<proteinExistence type="predicted"/>
<dbReference type="EMBL" id="QUAL01000200">
    <property type="protein sequence ID" value="RIQ17531.1"/>
    <property type="molecule type" value="Genomic_DNA"/>
</dbReference>
<keyword evidence="2" id="KW-0808">Transferase</keyword>
<dbReference type="InterPro" id="IPR011708">
    <property type="entry name" value="DNA_pol3_alpha_NTPase_dom"/>
</dbReference>
<reference evidence="10 11" key="1">
    <citation type="submission" date="2018-09" db="EMBL/GenBank/DDBJ databases">
        <title>Isolation, diversity and antifungal activity of actinobacteria from wheat.</title>
        <authorList>
            <person name="Han C."/>
        </authorList>
    </citation>
    <scope>NUCLEOTIDE SEQUENCE [LARGE SCALE GENOMIC DNA]</scope>
    <source>
        <strain evidence="10 11">NEAU-YY265</strain>
    </source>
</reference>
<dbReference type="InterPro" id="IPR004805">
    <property type="entry name" value="DnaE2/DnaE/PolC"/>
</dbReference>
<evidence type="ECO:0000256" key="6">
    <source>
        <dbReference type="ARBA" id="ARBA00022932"/>
    </source>
</evidence>
<evidence type="ECO:0000313" key="10">
    <source>
        <dbReference type="EMBL" id="RIQ17531.1"/>
    </source>
</evidence>
<accession>A0A418KKN3</accession>
<keyword evidence="6" id="KW-0239">DNA-directed DNA polymerase</keyword>
<dbReference type="Pfam" id="PF17657">
    <property type="entry name" value="DNA_pol3_finger"/>
    <property type="match status" value="1"/>
</dbReference>
<comment type="caution">
    <text evidence="10">The sequence shown here is derived from an EMBL/GenBank/DDBJ whole genome shotgun (WGS) entry which is preliminary data.</text>
</comment>
<name>A0A418KKN3_9ACTN</name>
<dbReference type="GO" id="GO:0008408">
    <property type="term" value="F:3'-5' exonuclease activity"/>
    <property type="evidence" value="ECO:0007669"/>
    <property type="project" value="InterPro"/>
</dbReference>
<dbReference type="GO" id="GO:0003887">
    <property type="term" value="F:DNA-directed DNA polymerase activity"/>
    <property type="evidence" value="ECO:0007669"/>
    <property type="project" value="UniProtKB-KW"/>
</dbReference>
<keyword evidence="4" id="KW-0235">DNA replication</keyword>
<evidence type="ECO:0000256" key="7">
    <source>
        <dbReference type="ARBA" id="ARBA00023204"/>
    </source>
</evidence>
<keyword evidence="3" id="KW-0548">Nucleotidyltransferase</keyword>
<evidence type="ECO:0000256" key="3">
    <source>
        <dbReference type="ARBA" id="ARBA00022695"/>
    </source>
</evidence>
<evidence type="ECO:0000256" key="4">
    <source>
        <dbReference type="ARBA" id="ARBA00022705"/>
    </source>
</evidence>
<dbReference type="GO" id="GO:0006260">
    <property type="term" value="P:DNA replication"/>
    <property type="evidence" value="ECO:0007669"/>
    <property type="project" value="UniProtKB-KW"/>
</dbReference>
<evidence type="ECO:0000256" key="5">
    <source>
        <dbReference type="ARBA" id="ARBA00022763"/>
    </source>
</evidence>
<gene>
    <name evidence="10" type="ORF">DY240_22410</name>
</gene>
<protein>
    <submittedName>
        <fullName evidence="10">Error-prone DNA polymerase</fullName>
    </submittedName>
</protein>
<dbReference type="GO" id="GO:0006281">
    <property type="term" value="P:DNA repair"/>
    <property type="evidence" value="ECO:0007669"/>
    <property type="project" value="UniProtKB-KW"/>
</dbReference>
<evidence type="ECO:0000256" key="2">
    <source>
        <dbReference type="ARBA" id="ARBA00022679"/>
    </source>
</evidence>
<keyword evidence="11" id="KW-1185">Reference proteome</keyword>
<evidence type="ECO:0000313" key="11">
    <source>
        <dbReference type="Proteomes" id="UP000284057"/>
    </source>
</evidence>
<keyword evidence="5" id="KW-0227">DNA damage</keyword>
<dbReference type="PANTHER" id="PTHR32294">
    <property type="entry name" value="DNA POLYMERASE III SUBUNIT ALPHA"/>
    <property type="match status" value="1"/>
</dbReference>
<feature type="domain" description="Bacterial DNA polymerase III alpha subunit NTPase" evidence="8">
    <location>
        <begin position="1"/>
        <end position="144"/>
    </location>
</feature>
<evidence type="ECO:0000259" key="9">
    <source>
        <dbReference type="Pfam" id="PF17657"/>
    </source>
</evidence>
<dbReference type="AlphaFoldDB" id="A0A418KKN3"/>